<dbReference type="InterPro" id="IPR010982">
    <property type="entry name" value="Lambda_DNA-bd_dom_sf"/>
</dbReference>
<evidence type="ECO:0000259" key="3">
    <source>
        <dbReference type="PROSITE" id="PS50943"/>
    </source>
</evidence>
<evidence type="ECO:0000256" key="1">
    <source>
        <dbReference type="ARBA" id="ARBA00023125"/>
    </source>
</evidence>
<dbReference type="SUPFAM" id="SSF47413">
    <property type="entry name" value="lambda repressor-like DNA-binding domains"/>
    <property type="match status" value="1"/>
</dbReference>
<reference evidence="4 5" key="1">
    <citation type="submission" date="2019-03" db="EMBL/GenBank/DDBJ databases">
        <title>Genomic Encyclopedia of Type Strains, Phase IV (KMG-IV): sequencing the most valuable type-strain genomes for metagenomic binning, comparative biology and taxonomic classification.</title>
        <authorList>
            <person name="Goeker M."/>
        </authorList>
    </citation>
    <scope>NUCLEOTIDE SEQUENCE [LARGE SCALE GENOMIC DNA]</scope>
    <source>
        <strain evidence="4 5">DSM 21100</strain>
    </source>
</reference>
<dbReference type="GO" id="GO:0003677">
    <property type="term" value="F:DNA binding"/>
    <property type="evidence" value="ECO:0007669"/>
    <property type="project" value="UniProtKB-KW"/>
</dbReference>
<dbReference type="SMART" id="SM00530">
    <property type="entry name" value="HTH_XRE"/>
    <property type="match status" value="1"/>
</dbReference>
<dbReference type="PANTHER" id="PTHR46558">
    <property type="entry name" value="TRACRIPTIONAL REGULATORY PROTEIN-RELATED-RELATED"/>
    <property type="match status" value="1"/>
</dbReference>
<dbReference type="AlphaFoldDB" id="A0A4R3KXY2"/>
<dbReference type="Proteomes" id="UP000295807">
    <property type="component" value="Unassembled WGS sequence"/>
</dbReference>
<organism evidence="4 5">
    <name type="scientific">Anseongella ginsenosidimutans</name>
    <dbReference type="NCBI Taxonomy" id="496056"/>
    <lineage>
        <taxon>Bacteria</taxon>
        <taxon>Pseudomonadati</taxon>
        <taxon>Bacteroidota</taxon>
        <taxon>Sphingobacteriia</taxon>
        <taxon>Sphingobacteriales</taxon>
        <taxon>Sphingobacteriaceae</taxon>
        <taxon>Anseongella</taxon>
    </lineage>
</organism>
<dbReference type="Pfam" id="PF01381">
    <property type="entry name" value="HTH_3"/>
    <property type="match status" value="1"/>
</dbReference>
<feature type="coiled-coil region" evidence="2">
    <location>
        <begin position="75"/>
        <end position="123"/>
    </location>
</feature>
<feature type="domain" description="HTH cro/C1-type" evidence="3">
    <location>
        <begin position="12"/>
        <end position="66"/>
    </location>
</feature>
<dbReference type="InterPro" id="IPR001387">
    <property type="entry name" value="Cro/C1-type_HTH"/>
</dbReference>
<keyword evidence="2" id="KW-0175">Coiled coil</keyword>
<keyword evidence="1" id="KW-0238">DNA-binding</keyword>
<dbReference type="PROSITE" id="PS50943">
    <property type="entry name" value="HTH_CROC1"/>
    <property type="match status" value="1"/>
</dbReference>
<dbReference type="PANTHER" id="PTHR46558:SF11">
    <property type="entry name" value="HTH-TYPE TRANSCRIPTIONAL REGULATOR XRE"/>
    <property type="match status" value="1"/>
</dbReference>
<gene>
    <name evidence="4" type="ORF">EDD80_101323</name>
</gene>
<keyword evidence="5" id="KW-1185">Reference proteome</keyword>
<evidence type="ECO:0000256" key="2">
    <source>
        <dbReference type="SAM" id="Coils"/>
    </source>
</evidence>
<sequence>MKNTDNTIGKNIKALRQTKNWSQEQVATRLGITAPAFSKIECGFTDINYSRLKQIADLFGLSVVELITYHNQEEQKKYQSELQKLKEKLYDSEGEIITLQKKIIVLLEEKQRLEMERDRAQAAL</sequence>
<dbReference type="RefSeq" id="WP_132127581.1">
    <property type="nucleotide sequence ID" value="NZ_CP042432.1"/>
</dbReference>
<protein>
    <submittedName>
        <fullName evidence="4">Helix-turn-helix protein</fullName>
    </submittedName>
</protein>
<dbReference type="EMBL" id="SMAD01000001">
    <property type="protein sequence ID" value="TCS90124.1"/>
    <property type="molecule type" value="Genomic_DNA"/>
</dbReference>
<evidence type="ECO:0000313" key="5">
    <source>
        <dbReference type="Proteomes" id="UP000295807"/>
    </source>
</evidence>
<evidence type="ECO:0000313" key="4">
    <source>
        <dbReference type="EMBL" id="TCS90124.1"/>
    </source>
</evidence>
<comment type="caution">
    <text evidence="4">The sequence shown here is derived from an EMBL/GenBank/DDBJ whole genome shotgun (WGS) entry which is preliminary data.</text>
</comment>
<proteinExistence type="predicted"/>
<dbReference type="CDD" id="cd00093">
    <property type="entry name" value="HTH_XRE"/>
    <property type="match status" value="1"/>
</dbReference>
<accession>A0A4R3KXY2</accession>
<name>A0A4R3KXY2_9SPHI</name>
<dbReference type="OrthoDB" id="795038at2"/>
<dbReference type="Gene3D" id="1.10.260.40">
    <property type="entry name" value="lambda repressor-like DNA-binding domains"/>
    <property type="match status" value="1"/>
</dbReference>